<evidence type="ECO:0000256" key="1">
    <source>
        <dbReference type="SAM" id="Phobius"/>
    </source>
</evidence>
<reference evidence="2 3" key="1">
    <citation type="submission" date="2019-04" db="EMBL/GenBank/DDBJ databases">
        <title>Friends and foes A comparative genomics study of 23 Aspergillus species from section Flavi.</title>
        <authorList>
            <consortium name="DOE Joint Genome Institute"/>
            <person name="Kjaerbolling I."/>
            <person name="Vesth T."/>
            <person name="Frisvad J.C."/>
            <person name="Nybo J.L."/>
            <person name="Theobald S."/>
            <person name="Kildgaard S."/>
            <person name="Isbrandt T."/>
            <person name="Kuo A."/>
            <person name="Sato A."/>
            <person name="Lyhne E.K."/>
            <person name="Kogle M.E."/>
            <person name="Wiebenga A."/>
            <person name="Kun R.S."/>
            <person name="Lubbers R.J."/>
            <person name="Makela M.R."/>
            <person name="Barry K."/>
            <person name="Chovatia M."/>
            <person name="Clum A."/>
            <person name="Daum C."/>
            <person name="Haridas S."/>
            <person name="He G."/>
            <person name="LaButti K."/>
            <person name="Lipzen A."/>
            <person name="Mondo S."/>
            <person name="Riley R."/>
            <person name="Salamov A."/>
            <person name="Simmons B.A."/>
            <person name="Magnuson J.K."/>
            <person name="Henrissat B."/>
            <person name="Mortensen U.H."/>
            <person name="Larsen T.O."/>
            <person name="Devries R.P."/>
            <person name="Grigoriev I.V."/>
            <person name="Machida M."/>
            <person name="Baker S.E."/>
            <person name="Andersen M.R."/>
        </authorList>
    </citation>
    <scope>NUCLEOTIDE SEQUENCE [LARGE SCALE GENOMIC DNA]</scope>
    <source>
        <strain evidence="2 3">CBS 151.66</strain>
    </source>
</reference>
<gene>
    <name evidence="2" type="ORF">BDV29DRAFT_157626</name>
</gene>
<sequence length="77" mass="8314">MTGDDYPCVLSALYFGWLCGAWTWNILLQRVPIAKTVGAMLIVWGAVCMLQAAVFVAGGFFAICFFLGLFVACISPS</sequence>
<feature type="transmembrane region" description="Helical" evidence="1">
    <location>
        <begin position="39"/>
        <end position="72"/>
    </location>
</feature>
<dbReference type="Gene3D" id="1.20.1250.20">
    <property type="entry name" value="MFS general substrate transporter like domains"/>
    <property type="match status" value="1"/>
</dbReference>
<evidence type="ECO:0000313" key="3">
    <source>
        <dbReference type="Proteomes" id="UP000326565"/>
    </source>
</evidence>
<accession>A0A5N5WY08</accession>
<keyword evidence="1" id="KW-0472">Membrane</keyword>
<dbReference type="InterPro" id="IPR036259">
    <property type="entry name" value="MFS_trans_sf"/>
</dbReference>
<dbReference type="Proteomes" id="UP000326565">
    <property type="component" value="Unassembled WGS sequence"/>
</dbReference>
<keyword evidence="1" id="KW-0812">Transmembrane</keyword>
<protein>
    <submittedName>
        <fullName evidence="2">Uncharacterized protein</fullName>
    </submittedName>
</protein>
<evidence type="ECO:0000313" key="2">
    <source>
        <dbReference type="EMBL" id="KAB8073436.1"/>
    </source>
</evidence>
<feature type="transmembrane region" description="Helical" evidence="1">
    <location>
        <begin position="6"/>
        <end position="27"/>
    </location>
</feature>
<keyword evidence="1" id="KW-1133">Transmembrane helix</keyword>
<name>A0A5N5WY08_9EURO</name>
<keyword evidence="3" id="KW-1185">Reference proteome</keyword>
<proteinExistence type="predicted"/>
<dbReference type="EMBL" id="ML732227">
    <property type="protein sequence ID" value="KAB8073436.1"/>
    <property type="molecule type" value="Genomic_DNA"/>
</dbReference>
<dbReference type="OrthoDB" id="4369059at2759"/>
<dbReference type="AlphaFoldDB" id="A0A5N5WY08"/>
<organism evidence="2 3">
    <name type="scientific">Aspergillus leporis</name>
    <dbReference type="NCBI Taxonomy" id="41062"/>
    <lineage>
        <taxon>Eukaryota</taxon>
        <taxon>Fungi</taxon>
        <taxon>Dikarya</taxon>
        <taxon>Ascomycota</taxon>
        <taxon>Pezizomycotina</taxon>
        <taxon>Eurotiomycetes</taxon>
        <taxon>Eurotiomycetidae</taxon>
        <taxon>Eurotiales</taxon>
        <taxon>Aspergillaceae</taxon>
        <taxon>Aspergillus</taxon>
        <taxon>Aspergillus subgen. Circumdati</taxon>
    </lineage>
</organism>
<dbReference type="SUPFAM" id="SSF103473">
    <property type="entry name" value="MFS general substrate transporter"/>
    <property type="match status" value="1"/>
</dbReference>